<evidence type="ECO:0000313" key="2">
    <source>
        <dbReference type="Proteomes" id="UP000019681"/>
    </source>
</evidence>
<evidence type="ECO:0000313" key="1">
    <source>
        <dbReference type="EMBL" id="EYE87193.1"/>
    </source>
</evidence>
<proteinExistence type="predicted"/>
<keyword evidence="2" id="KW-1185">Reference proteome</keyword>
<dbReference type="Proteomes" id="UP000019681">
    <property type="component" value="Unassembled WGS sequence"/>
</dbReference>
<organism evidence="1 2">
    <name type="scientific">Fervidicella metallireducens AeB</name>
    <dbReference type="NCBI Taxonomy" id="1403537"/>
    <lineage>
        <taxon>Bacteria</taxon>
        <taxon>Bacillati</taxon>
        <taxon>Bacillota</taxon>
        <taxon>Clostridia</taxon>
        <taxon>Eubacteriales</taxon>
        <taxon>Clostridiaceae</taxon>
        <taxon>Fervidicella</taxon>
    </lineage>
</organism>
<sequence>MSIKKIIDKWDPIDLLSHAPDDEYHSEISEIGELLKTSSNDLELIADGIYTVFSKSFRGEFSKTKDECKEIAKLILMDINR</sequence>
<protein>
    <recommendedName>
        <fullName evidence="3">DUF1871 domain-containing protein</fullName>
    </recommendedName>
</protein>
<dbReference type="AlphaFoldDB" id="A0A017RR10"/>
<dbReference type="OrthoDB" id="2665787at2"/>
<evidence type="ECO:0008006" key="3">
    <source>
        <dbReference type="Google" id="ProtNLM"/>
    </source>
</evidence>
<dbReference type="InterPro" id="IPR023162">
    <property type="entry name" value="Apc36109-like_dom_sf"/>
</dbReference>
<comment type="caution">
    <text evidence="1">The sequence shown here is derived from an EMBL/GenBank/DDBJ whole genome shotgun (WGS) entry which is preliminary data.</text>
</comment>
<gene>
    <name evidence="1" type="ORF">Q428_14670</name>
</gene>
<reference evidence="1 2" key="1">
    <citation type="journal article" date="2014" name="Genome Announc.">
        <title>Draft Genome Sequence of Fervidicella metallireducens Strain AeBT, an Iron-Reducing Thermoanaerobe from the Great Artesian Basin.</title>
        <authorList>
            <person name="Patel B.K."/>
        </authorList>
    </citation>
    <scope>NUCLEOTIDE SEQUENCE [LARGE SCALE GENOMIC DNA]</scope>
    <source>
        <strain evidence="1 2">AeB</strain>
    </source>
</reference>
<dbReference type="Gene3D" id="1.10.340.20">
    <property type="entry name" value="Apc36109-like domain"/>
    <property type="match status" value="1"/>
</dbReference>
<dbReference type="Pfam" id="PF08958">
    <property type="entry name" value="DUF1871"/>
    <property type="match status" value="1"/>
</dbReference>
<dbReference type="RefSeq" id="WP_035381886.1">
    <property type="nucleotide sequence ID" value="NZ_AZQP01000099.1"/>
</dbReference>
<dbReference type="InterPro" id="IPR015053">
    <property type="entry name" value="DUF1871"/>
</dbReference>
<dbReference type="STRING" id="1403537.Q428_14670"/>
<dbReference type="SUPFAM" id="SSF116922">
    <property type="entry name" value="YugE-like"/>
    <property type="match status" value="1"/>
</dbReference>
<name>A0A017RR10_9CLOT</name>
<accession>A0A017RR10</accession>
<dbReference type="EMBL" id="AZQP01000099">
    <property type="protein sequence ID" value="EYE87193.1"/>
    <property type="molecule type" value="Genomic_DNA"/>
</dbReference>